<keyword evidence="2" id="KW-1185">Reference proteome</keyword>
<proteinExistence type="predicted"/>
<name>D1W972_9BACT</name>
<evidence type="ECO:0000313" key="2">
    <source>
        <dbReference type="Proteomes" id="UP000005283"/>
    </source>
</evidence>
<accession>D1W972</accession>
<dbReference type="Proteomes" id="UP000005283">
    <property type="component" value="Unassembled WGS sequence"/>
</dbReference>
<sequence>MSPHFFYIFFAERVGVCGIFDIFVTWISDEIDSQKFIFYIQLK</sequence>
<organism evidence="1 2">
    <name type="scientific">Hoylesella buccalis ATCC 35310</name>
    <dbReference type="NCBI Taxonomy" id="679190"/>
    <lineage>
        <taxon>Bacteria</taxon>
        <taxon>Pseudomonadati</taxon>
        <taxon>Bacteroidota</taxon>
        <taxon>Bacteroidia</taxon>
        <taxon>Bacteroidales</taxon>
        <taxon>Prevotellaceae</taxon>
        <taxon>Hoylesella</taxon>
    </lineage>
</organism>
<dbReference type="AlphaFoldDB" id="D1W972"/>
<gene>
    <name evidence="1" type="ORF">HMPREF0650_0945</name>
</gene>
<evidence type="ECO:0000313" key="1">
    <source>
        <dbReference type="EMBL" id="EFA90940.1"/>
    </source>
</evidence>
<protein>
    <submittedName>
        <fullName evidence="1">Uncharacterized protein</fullName>
    </submittedName>
</protein>
<reference evidence="1 2" key="1">
    <citation type="submission" date="2009-12" db="EMBL/GenBank/DDBJ databases">
        <title>Genome Sequence of Prevotella buccalis ATCC 35310.</title>
        <authorList>
            <person name="Durkin A.S."/>
            <person name="Madupu R."/>
            <person name="Torralba M."/>
            <person name="Methe B."/>
            <person name="Sutton G."/>
            <person name="Strausberg R.L."/>
            <person name="Nelson K.E."/>
        </authorList>
    </citation>
    <scope>NUCLEOTIDE SEQUENCE [LARGE SCALE GENOMIC DNA]</scope>
    <source>
        <strain evidence="1 2">ATCC 35310</strain>
    </source>
</reference>
<comment type="caution">
    <text evidence="1">The sequence shown here is derived from an EMBL/GenBank/DDBJ whole genome shotgun (WGS) entry which is preliminary data.</text>
</comment>
<dbReference type="EMBL" id="ADEG01000111">
    <property type="protein sequence ID" value="EFA90940.1"/>
    <property type="molecule type" value="Genomic_DNA"/>
</dbReference>